<evidence type="ECO:0000256" key="10">
    <source>
        <dbReference type="ARBA" id="ARBA00023180"/>
    </source>
</evidence>
<evidence type="ECO:0000256" key="1">
    <source>
        <dbReference type="ARBA" id="ARBA00004141"/>
    </source>
</evidence>
<gene>
    <name evidence="15" type="ORF">E4U56_002049</name>
    <name evidence="14" type="ORF">E4U57_001047</name>
</gene>
<evidence type="ECO:0000256" key="2">
    <source>
        <dbReference type="ARBA" id="ARBA00006278"/>
    </source>
</evidence>
<keyword evidence="6 12" id="KW-1133">Transmembrane helix</keyword>
<dbReference type="Pfam" id="PF08030">
    <property type="entry name" value="NAD_binding_6"/>
    <property type="match status" value="1"/>
</dbReference>
<dbReference type="PANTHER" id="PTHR32361">
    <property type="entry name" value="FERRIC/CUPRIC REDUCTASE TRANSMEMBRANE COMPONENT"/>
    <property type="match status" value="1"/>
</dbReference>
<evidence type="ECO:0000256" key="11">
    <source>
        <dbReference type="SAM" id="MobiDB-lite"/>
    </source>
</evidence>
<evidence type="ECO:0000313" key="14">
    <source>
        <dbReference type="EMBL" id="KAG5958897.1"/>
    </source>
</evidence>
<evidence type="ECO:0000256" key="4">
    <source>
        <dbReference type="ARBA" id="ARBA00022692"/>
    </source>
</evidence>
<keyword evidence="9 12" id="KW-0472">Membrane</keyword>
<evidence type="ECO:0000256" key="8">
    <source>
        <dbReference type="ARBA" id="ARBA00023065"/>
    </source>
</evidence>
<dbReference type="GO" id="GO:0005886">
    <property type="term" value="C:plasma membrane"/>
    <property type="evidence" value="ECO:0007669"/>
    <property type="project" value="TreeGrafter"/>
</dbReference>
<dbReference type="Proteomes" id="UP000742024">
    <property type="component" value="Unassembled WGS sequence"/>
</dbReference>
<dbReference type="SFLD" id="SFLDG01168">
    <property type="entry name" value="Ferric_reductase_subgroup_(FRE"/>
    <property type="match status" value="1"/>
</dbReference>
<evidence type="ECO:0000256" key="6">
    <source>
        <dbReference type="ARBA" id="ARBA00022989"/>
    </source>
</evidence>
<keyword evidence="5" id="KW-0249">Electron transport</keyword>
<dbReference type="SUPFAM" id="SSF52343">
    <property type="entry name" value="Ferredoxin reductase-like, C-terminal NADP-linked domain"/>
    <property type="match status" value="1"/>
</dbReference>
<dbReference type="PROSITE" id="PS51384">
    <property type="entry name" value="FAD_FR"/>
    <property type="match status" value="1"/>
</dbReference>
<accession>A0A9P7MQL5</accession>
<comment type="subcellular location">
    <subcellularLocation>
        <location evidence="1">Membrane</location>
        <topology evidence="1">Multi-pass membrane protein</topology>
    </subcellularLocation>
</comment>
<feature type="region of interest" description="Disordered" evidence="11">
    <location>
        <begin position="442"/>
        <end position="513"/>
    </location>
</feature>
<keyword evidence="3" id="KW-0813">Transport</keyword>
<dbReference type="InterPro" id="IPR013130">
    <property type="entry name" value="Fe3_Rdtase_TM_dom"/>
</dbReference>
<dbReference type="InterPro" id="IPR013112">
    <property type="entry name" value="FAD-bd_8"/>
</dbReference>
<keyword evidence="10" id="KW-0325">Glycoprotein</keyword>
<dbReference type="GO" id="GO:0015677">
    <property type="term" value="P:copper ion import"/>
    <property type="evidence" value="ECO:0007669"/>
    <property type="project" value="TreeGrafter"/>
</dbReference>
<evidence type="ECO:0000256" key="5">
    <source>
        <dbReference type="ARBA" id="ARBA00022982"/>
    </source>
</evidence>
<name>A0A9P7MQL5_9HYPO</name>
<feature type="transmembrane region" description="Helical" evidence="12">
    <location>
        <begin position="117"/>
        <end position="138"/>
    </location>
</feature>
<dbReference type="PANTHER" id="PTHR32361:SF9">
    <property type="entry name" value="FERRIC REDUCTASE TRANSMEMBRANE COMPONENT 3-RELATED"/>
    <property type="match status" value="1"/>
</dbReference>
<dbReference type="GO" id="GO:0000293">
    <property type="term" value="F:ferric-chelate reductase activity"/>
    <property type="evidence" value="ECO:0007669"/>
    <property type="project" value="UniProtKB-ARBA"/>
</dbReference>
<reference evidence="15 16" key="1">
    <citation type="journal article" date="2020" name="bioRxiv">
        <title>Whole genome comparisons of ergot fungi reveals the divergence and evolution of species within the genus Claviceps are the result of varying mechanisms driving genome evolution and host range expansion.</title>
        <authorList>
            <person name="Wyka S.A."/>
            <person name="Mondo S.J."/>
            <person name="Liu M."/>
            <person name="Dettman J."/>
            <person name="Nalam V."/>
            <person name="Broders K.D."/>
        </authorList>
    </citation>
    <scope>NUCLEOTIDE SEQUENCE</scope>
    <source>
        <strain evidence="15">CCC 1102</strain>
        <strain evidence="14 16">LM583</strain>
    </source>
</reference>
<evidence type="ECO:0000313" key="15">
    <source>
        <dbReference type="EMBL" id="KAG5964866.1"/>
    </source>
</evidence>
<feature type="transmembrane region" description="Helical" evidence="12">
    <location>
        <begin position="159"/>
        <end position="179"/>
    </location>
</feature>
<evidence type="ECO:0000256" key="3">
    <source>
        <dbReference type="ARBA" id="ARBA00022448"/>
    </source>
</evidence>
<keyword evidence="16" id="KW-1185">Reference proteome</keyword>
<dbReference type="CDD" id="cd06186">
    <property type="entry name" value="NOX_Duox_like_FAD_NADP"/>
    <property type="match status" value="1"/>
</dbReference>
<feature type="transmembrane region" description="Helical" evidence="12">
    <location>
        <begin position="194"/>
        <end position="213"/>
    </location>
</feature>
<dbReference type="Pfam" id="PF08022">
    <property type="entry name" value="FAD_binding_8"/>
    <property type="match status" value="1"/>
</dbReference>
<comment type="similarity">
    <text evidence="2">Belongs to the ferric reductase (FRE) family.</text>
</comment>
<dbReference type="Proteomes" id="UP000784919">
    <property type="component" value="Unassembled WGS sequence"/>
</dbReference>
<feature type="domain" description="FAD-binding FR-type" evidence="13">
    <location>
        <begin position="267"/>
        <end position="368"/>
    </location>
</feature>
<dbReference type="InterPro" id="IPR017927">
    <property type="entry name" value="FAD-bd_FR_type"/>
</dbReference>
<keyword evidence="7" id="KW-0560">Oxidoreductase</keyword>
<proteinExistence type="inferred from homology"/>
<dbReference type="EMBL" id="SRPR01000135">
    <property type="protein sequence ID" value="KAG5958897.1"/>
    <property type="molecule type" value="Genomic_DNA"/>
</dbReference>
<dbReference type="InterPro" id="IPR013121">
    <property type="entry name" value="Fe_red_NAD-bd_6"/>
</dbReference>
<dbReference type="EMBL" id="SRPS01000162">
    <property type="protein sequence ID" value="KAG5964866.1"/>
    <property type="molecule type" value="Genomic_DNA"/>
</dbReference>
<keyword evidence="8" id="KW-0406">Ion transport</keyword>
<comment type="caution">
    <text evidence="15">The sequence shown here is derived from an EMBL/GenBank/DDBJ whole genome shotgun (WGS) entry which is preliminary data.</text>
</comment>
<feature type="transmembrane region" description="Helical" evidence="12">
    <location>
        <begin position="79"/>
        <end position="105"/>
    </location>
</feature>
<evidence type="ECO:0000256" key="7">
    <source>
        <dbReference type="ARBA" id="ARBA00023002"/>
    </source>
</evidence>
<feature type="transmembrane region" description="Helical" evidence="12">
    <location>
        <begin position="220"/>
        <end position="237"/>
    </location>
</feature>
<dbReference type="OrthoDB" id="10006946at2759"/>
<organism evidence="15 17">
    <name type="scientific">Claviceps arundinis</name>
    <dbReference type="NCBI Taxonomy" id="1623583"/>
    <lineage>
        <taxon>Eukaryota</taxon>
        <taxon>Fungi</taxon>
        <taxon>Dikarya</taxon>
        <taxon>Ascomycota</taxon>
        <taxon>Pezizomycotina</taxon>
        <taxon>Sordariomycetes</taxon>
        <taxon>Hypocreomycetidae</taxon>
        <taxon>Hypocreales</taxon>
        <taxon>Clavicipitaceae</taxon>
        <taxon>Claviceps</taxon>
    </lineage>
</organism>
<evidence type="ECO:0000259" key="13">
    <source>
        <dbReference type="PROSITE" id="PS51384"/>
    </source>
</evidence>
<feature type="transmembrane region" description="Helical" evidence="12">
    <location>
        <begin position="25"/>
        <end position="44"/>
    </location>
</feature>
<dbReference type="GO" id="GO:0006879">
    <property type="term" value="P:intracellular iron ion homeostasis"/>
    <property type="evidence" value="ECO:0007669"/>
    <property type="project" value="TreeGrafter"/>
</dbReference>
<evidence type="ECO:0000256" key="9">
    <source>
        <dbReference type="ARBA" id="ARBA00023136"/>
    </source>
</evidence>
<evidence type="ECO:0000313" key="16">
    <source>
        <dbReference type="Proteomes" id="UP000742024"/>
    </source>
</evidence>
<dbReference type="GO" id="GO:0006826">
    <property type="term" value="P:iron ion transport"/>
    <property type="evidence" value="ECO:0007669"/>
    <property type="project" value="TreeGrafter"/>
</dbReference>
<dbReference type="SFLD" id="SFLDS00052">
    <property type="entry name" value="Ferric_Reductase_Domain"/>
    <property type="match status" value="1"/>
</dbReference>
<dbReference type="Pfam" id="PF01794">
    <property type="entry name" value="Ferric_reduct"/>
    <property type="match status" value="1"/>
</dbReference>
<dbReference type="InterPro" id="IPR051410">
    <property type="entry name" value="Ferric/Cupric_Reductase"/>
</dbReference>
<evidence type="ECO:0000313" key="17">
    <source>
        <dbReference type="Proteomes" id="UP000784919"/>
    </source>
</evidence>
<sequence>MAGGMYESLLRLFAIRQKKNEQTTLAFIVALIGLGLVFSSFHLIRQFSHWLRRRHGRSMMPYYLVAIPRTIRKWSLRRVVGVPSLGHASVVTMYFVVNVVCLFVNMDRKGLGTTTNIASRSGWLATANLLFVIFFALKNTPLAFLTTWSYERLNCLHRVCGYGALVHTIIHAACYSYYFTNTGQASILLRTSDIMGIVAGGSWVLLVLAAIFIRPWWYELFYYLHVILWVVSLITLGLHRPDLSSKVAIGTVVAGAMWGMDRLIRLVRMVFYTVNNSVTLMPLSNGGTRVTLAKPPVGGIPGKHTFLWIPQIRLFQTHPFTIASAEPLEFVIASRDGFTGALHKYAVANPGVRLRASIEGPYGTLPDASAFETVVLIAGGSGASFIFGLAQALLRKKATSHVVTQKVVFVWIVKHNSQLEWFSDHFITLRSDPRFSVQVFVTRSSPPPPPLPPLRSGTTLQNEDEEKKGTRGFAGDDYERRQHLHVASSDSSIDLEKSSPPSDGESTLGADADPSIDEKKVLIEYQRPDIPGLIREVVGEAAAQESILIAGCGPGKLMDVMRETTADCIRWDGPSIELHCEKYGW</sequence>
<dbReference type="Gene3D" id="3.40.50.80">
    <property type="entry name" value="Nucleotide-binding domain of ferredoxin-NADP reductase (FNR) module"/>
    <property type="match status" value="1"/>
</dbReference>
<dbReference type="InterPro" id="IPR039261">
    <property type="entry name" value="FNR_nucleotide-bd"/>
</dbReference>
<protein>
    <recommendedName>
        <fullName evidence="13">FAD-binding FR-type domain-containing protein</fullName>
    </recommendedName>
</protein>
<dbReference type="AlphaFoldDB" id="A0A9P7MQL5"/>
<evidence type="ECO:0000256" key="12">
    <source>
        <dbReference type="SAM" id="Phobius"/>
    </source>
</evidence>
<keyword evidence="4 12" id="KW-0812">Transmembrane</keyword>